<evidence type="ECO:0000256" key="4">
    <source>
        <dbReference type="ARBA" id="ARBA00010617"/>
    </source>
</evidence>
<dbReference type="PANTHER" id="PTHR46300">
    <property type="entry name" value="P450, PUTATIVE (EUROFUNG)-RELATED-RELATED"/>
    <property type="match status" value="1"/>
</dbReference>
<keyword evidence="12" id="KW-0472">Membrane</keyword>
<keyword evidence="9" id="KW-0560">Oxidoreductase</keyword>
<keyword evidence="11" id="KW-0503">Monooxygenase</keyword>
<evidence type="ECO:0000256" key="13">
    <source>
        <dbReference type="ARBA" id="ARBA00023180"/>
    </source>
</evidence>
<evidence type="ECO:0000256" key="11">
    <source>
        <dbReference type="ARBA" id="ARBA00023033"/>
    </source>
</evidence>
<keyword evidence="16" id="KW-1185">Reference proteome</keyword>
<dbReference type="InterPro" id="IPR001128">
    <property type="entry name" value="Cyt_P450"/>
</dbReference>
<evidence type="ECO:0008006" key="17">
    <source>
        <dbReference type="Google" id="ProtNLM"/>
    </source>
</evidence>
<comment type="cofactor">
    <cofactor evidence="1">
        <name>heme</name>
        <dbReference type="ChEBI" id="CHEBI:30413"/>
    </cofactor>
</comment>
<dbReference type="InterPro" id="IPR002401">
    <property type="entry name" value="Cyt_P450_E_grp-I"/>
</dbReference>
<evidence type="ECO:0000256" key="2">
    <source>
        <dbReference type="ARBA" id="ARBA00004167"/>
    </source>
</evidence>
<gene>
    <name evidence="15" type="ORF">AAF712_006166</name>
</gene>
<proteinExistence type="inferred from homology"/>
<evidence type="ECO:0000256" key="7">
    <source>
        <dbReference type="ARBA" id="ARBA00022723"/>
    </source>
</evidence>
<keyword evidence="13" id="KW-0325">Glycoprotein</keyword>
<evidence type="ECO:0000256" key="3">
    <source>
        <dbReference type="ARBA" id="ARBA00005179"/>
    </source>
</evidence>
<evidence type="ECO:0000256" key="1">
    <source>
        <dbReference type="ARBA" id="ARBA00001971"/>
    </source>
</evidence>
<comment type="caution">
    <text evidence="15">The sequence shown here is derived from an EMBL/GenBank/DDBJ whole genome shotgun (WGS) entry which is preliminary data.</text>
</comment>
<dbReference type="InterPro" id="IPR036396">
    <property type="entry name" value="Cyt_P450_sf"/>
</dbReference>
<reference evidence="15 16" key="1">
    <citation type="submission" date="2024-05" db="EMBL/GenBank/DDBJ databases">
        <title>A draft genome resource for the thread blight pathogen Marasmius tenuissimus strain MS-2.</title>
        <authorList>
            <person name="Yulfo-Soto G.E."/>
            <person name="Baruah I.K."/>
            <person name="Amoako-Attah I."/>
            <person name="Bukari Y."/>
            <person name="Meinhardt L.W."/>
            <person name="Bailey B.A."/>
            <person name="Cohen S.P."/>
        </authorList>
    </citation>
    <scope>NUCLEOTIDE SEQUENCE [LARGE SCALE GENOMIC DNA]</scope>
    <source>
        <strain evidence="15 16">MS-2</strain>
    </source>
</reference>
<evidence type="ECO:0000256" key="14">
    <source>
        <dbReference type="SAM" id="MobiDB-lite"/>
    </source>
</evidence>
<dbReference type="Proteomes" id="UP001437256">
    <property type="component" value="Unassembled WGS sequence"/>
</dbReference>
<dbReference type="PANTHER" id="PTHR46300:SF2">
    <property type="entry name" value="CYTOCHROME P450 MONOOXYGENASE ALNH-RELATED"/>
    <property type="match status" value="1"/>
</dbReference>
<protein>
    <recommendedName>
        <fullName evidence="17">Cytochrome P450</fullName>
    </recommendedName>
</protein>
<evidence type="ECO:0000256" key="9">
    <source>
        <dbReference type="ARBA" id="ARBA00023002"/>
    </source>
</evidence>
<dbReference type="Gene3D" id="1.10.630.10">
    <property type="entry name" value="Cytochrome P450"/>
    <property type="match status" value="1"/>
</dbReference>
<dbReference type="InterPro" id="IPR050364">
    <property type="entry name" value="Cytochrome_P450_fung"/>
</dbReference>
<accession>A0ABR2ZZL0</accession>
<evidence type="ECO:0000256" key="12">
    <source>
        <dbReference type="ARBA" id="ARBA00023136"/>
    </source>
</evidence>
<keyword evidence="7" id="KW-0479">Metal-binding</keyword>
<evidence type="ECO:0000313" key="16">
    <source>
        <dbReference type="Proteomes" id="UP001437256"/>
    </source>
</evidence>
<feature type="region of interest" description="Disordered" evidence="14">
    <location>
        <begin position="397"/>
        <end position="427"/>
    </location>
</feature>
<evidence type="ECO:0000256" key="5">
    <source>
        <dbReference type="ARBA" id="ARBA00022617"/>
    </source>
</evidence>
<evidence type="ECO:0000313" key="15">
    <source>
        <dbReference type="EMBL" id="KAL0066775.1"/>
    </source>
</evidence>
<name>A0ABR2ZZL0_9AGAR</name>
<keyword evidence="8" id="KW-1133">Transmembrane helix</keyword>
<evidence type="ECO:0000256" key="6">
    <source>
        <dbReference type="ARBA" id="ARBA00022692"/>
    </source>
</evidence>
<comment type="pathway">
    <text evidence="3">Secondary metabolite biosynthesis.</text>
</comment>
<dbReference type="PRINTS" id="PR00463">
    <property type="entry name" value="EP450I"/>
</dbReference>
<organism evidence="15 16">
    <name type="scientific">Marasmius tenuissimus</name>
    <dbReference type="NCBI Taxonomy" id="585030"/>
    <lineage>
        <taxon>Eukaryota</taxon>
        <taxon>Fungi</taxon>
        <taxon>Dikarya</taxon>
        <taxon>Basidiomycota</taxon>
        <taxon>Agaricomycotina</taxon>
        <taxon>Agaricomycetes</taxon>
        <taxon>Agaricomycetidae</taxon>
        <taxon>Agaricales</taxon>
        <taxon>Marasmiineae</taxon>
        <taxon>Marasmiaceae</taxon>
        <taxon>Marasmius</taxon>
    </lineage>
</organism>
<comment type="subcellular location">
    <subcellularLocation>
        <location evidence="2">Membrane</location>
        <topology evidence="2">Single-pass membrane protein</topology>
    </subcellularLocation>
</comment>
<keyword evidence="5" id="KW-0349">Heme</keyword>
<evidence type="ECO:0000256" key="10">
    <source>
        <dbReference type="ARBA" id="ARBA00023004"/>
    </source>
</evidence>
<sequence length="427" mass="47808">MEGFSKWAKEYGPVFHLSVGPQHLIVLNTPEAVEDLFVRQNKTFSDRLSPYVAAEIVSGGQKIIYSPADSPEFKVLHKVYHHALNKTASRVYRPIQQLESAVLLKELLSHVDECPWPEVRVYVDGNEHDVPNGHWFNHVRRMSLSIARTIVYGERVVESFNNLITTGFYETVSDITRISLPGAFLVDTFPILKALPDFLAPWRALANEMHARHASQYLSYLHSARDDLLNPNASERRPGNLVQDYLRARAEVGQDSGPSGYELPGQGLTEDSWMRDEMLANAAASLLEAASETTAGTLCSFVLAMAGNPGVVKKAQEELDRIVGCDRLPSFEDEGRLPYVAACMKETVRCRPAAPLAIPHCVSEDTTYKGYFIPKGAAVFGNIWALQMDEKRFPEPRQFKPERWLNSSDGGTKPVRLRGGPERDRDK</sequence>
<keyword evidence="10" id="KW-0408">Iron</keyword>
<evidence type="ECO:0000256" key="8">
    <source>
        <dbReference type="ARBA" id="ARBA00022989"/>
    </source>
</evidence>
<dbReference type="SUPFAM" id="SSF48264">
    <property type="entry name" value="Cytochrome P450"/>
    <property type="match status" value="1"/>
</dbReference>
<dbReference type="Pfam" id="PF00067">
    <property type="entry name" value="p450"/>
    <property type="match status" value="1"/>
</dbReference>
<comment type="similarity">
    <text evidence="4">Belongs to the cytochrome P450 family.</text>
</comment>
<keyword evidence="6" id="KW-0812">Transmembrane</keyword>
<dbReference type="EMBL" id="JBBXMP010000032">
    <property type="protein sequence ID" value="KAL0066775.1"/>
    <property type="molecule type" value="Genomic_DNA"/>
</dbReference>